<dbReference type="Proteomes" id="UP000565441">
    <property type="component" value="Unassembled WGS sequence"/>
</dbReference>
<evidence type="ECO:0000259" key="2">
    <source>
        <dbReference type="Pfam" id="PF00501"/>
    </source>
</evidence>
<dbReference type="GO" id="GO:0006631">
    <property type="term" value="P:fatty acid metabolic process"/>
    <property type="evidence" value="ECO:0007669"/>
    <property type="project" value="TreeGrafter"/>
</dbReference>
<evidence type="ECO:0000256" key="1">
    <source>
        <dbReference type="ARBA" id="ARBA00006432"/>
    </source>
</evidence>
<dbReference type="PANTHER" id="PTHR43201:SF8">
    <property type="entry name" value="ACYL-COA SYNTHETASE FAMILY MEMBER 3"/>
    <property type="match status" value="1"/>
</dbReference>
<dbReference type="AlphaFoldDB" id="A0A8H5H4P9"/>
<evidence type="ECO:0000313" key="3">
    <source>
        <dbReference type="EMBL" id="KAF5376634.1"/>
    </source>
</evidence>
<comment type="caution">
    <text evidence="3">The sequence shown here is derived from an EMBL/GenBank/DDBJ whole genome shotgun (WGS) entry which is preliminary data.</text>
</comment>
<dbReference type="InterPro" id="IPR000873">
    <property type="entry name" value="AMP-dep_synth/lig_dom"/>
</dbReference>
<keyword evidence="4" id="KW-1185">Reference proteome</keyword>
<dbReference type="SUPFAM" id="SSF56801">
    <property type="entry name" value="Acetyl-CoA synthetase-like"/>
    <property type="match status" value="1"/>
</dbReference>
<dbReference type="EMBL" id="JAACJP010000027">
    <property type="protein sequence ID" value="KAF5376634.1"/>
    <property type="molecule type" value="Genomic_DNA"/>
</dbReference>
<organism evidence="3 4">
    <name type="scientific">Tricholomella constricta</name>
    <dbReference type="NCBI Taxonomy" id="117010"/>
    <lineage>
        <taxon>Eukaryota</taxon>
        <taxon>Fungi</taxon>
        <taxon>Dikarya</taxon>
        <taxon>Basidiomycota</taxon>
        <taxon>Agaricomycotina</taxon>
        <taxon>Agaricomycetes</taxon>
        <taxon>Agaricomycetidae</taxon>
        <taxon>Agaricales</taxon>
        <taxon>Tricholomatineae</taxon>
        <taxon>Lyophyllaceae</taxon>
        <taxon>Tricholomella</taxon>
    </lineage>
</organism>
<protein>
    <recommendedName>
        <fullName evidence="2">AMP-dependent synthetase/ligase domain-containing protein</fullName>
    </recommendedName>
</protein>
<accession>A0A8H5H4P9</accession>
<dbReference type="Gene3D" id="3.40.50.12780">
    <property type="entry name" value="N-terminal domain of ligase-like"/>
    <property type="match status" value="1"/>
</dbReference>
<feature type="domain" description="AMP-dependent synthetase/ligase" evidence="2">
    <location>
        <begin position="36"/>
        <end position="328"/>
    </location>
</feature>
<gene>
    <name evidence="3" type="ORF">D9615_007853</name>
</gene>
<dbReference type="GO" id="GO:0031956">
    <property type="term" value="F:medium-chain fatty acid-CoA ligase activity"/>
    <property type="evidence" value="ECO:0007669"/>
    <property type="project" value="TreeGrafter"/>
</dbReference>
<dbReference type="PANTHER" id="PTHR43201">
    <property type="entry name" value="ACYL-COA SYNTHETASE"/>
    <property type="match status" value="1"/>
</dbReference>
<dbReference type="OrthoDB" id="429813at2759"/>
<name>A0A8H5H4P9_9AGAR</name>
<dbReference type="Pfam" id="PF23562">
    <property type="entry name" value="AMP-binding_C_3"/>
    <property type="match status" value="1"/>
</dbReference>
<proteinExistence type="inferred from homology"/>
<dbReference type="InterPro" id="IPR042099">
    <property type="entry name" value="ANL_N_sf"/>
</dbReference>
<evidence type="ECO:0000313" key="4">
    <source>
        <dbReference type="Proteomes" id="UP000565441"/>
    </source>
</evidence>
<dbReference type="Pfam" id="PF00501">
    <property type="entry name" value="AMP-binding"/>
    <property type="match status" value="1"/>
</dbReference>
<reference evidence="3 4" key="1">
    <citation type="journal article" date="2020" name="ISME J.">
        <title>Uncovering the hidden diversity of litter-decomposition mechanisms in mushroom-forming fungi.</title>
        <authorList>
            <person name="Floudas D."/>
            <person name="Bentzer J."/>
            <person name="Ahren D."/>
            <person name="Johansson T."/>
            <person name="Persson P."/>
            <person name="Tunlid A."/>
        </authorList>
    </citation>
    <scope>NUCLEOTIDE SEQUENCE [LARGE SCALE GENOMIC DNA]</scope>
    <source>
        <strain evidence="3 4">CBS 661.87</strain>
    </source>
</reference>
<sequence>MLESHLTVLESSAARHSFSPVFKVPQLDLSSGCVESWASISYQRFLSDVEFYARHWRRTFTRDGIPPKSVIGIWVGGFTYTDVLHIYGISRAGYIPQLFSLRLPNPVVVYELLQKADARTLVYDPTYEHILKDCLVPLHPAADLSVSDADDDEDLPDISHLTPEDIAFVFHTSGSTSGSPKLVPCSFSWLNSTIEKSKQICQPQTPGRQDVTVWMGSMCHIAQTFMLIGSLQHGSCVIQPTAITFPTTELVDMIHRAGLNRLNQFATFLAKHLKASRNDSKLLTLLGGLDDILYSGLPLPREDEEWAFRNGLKLRNLFGSTECGAMLLSVGASGRNPALLQSLDGFNYRFVSTAPAASAGHQSTARLMELIIPAESPDCPDISLRHADGDFHTGDLFQEASPGLYVFRGRDDDWIKSENSLRCDTKAIEDNALAMCGNLIAQCVVVGSGRPSPVMFIEPASDMEPEKLKKEIIRKTRHFHSRRYLHERITLTDMIVVVPPQSLPRTATKGNIRRKAVEEAFKPQIDSIFERAAR</sequence>
<comment type="similarity">
    <text evidence="1">Belongs to the ATP-dependent AMP-binding enzyme family.</text>
</comment>